<dbReference type="GO" id="GO:0003723">
    <property type="term" value="F:RNA binding"/>
    <property type="evidence" value="ECO:0007669"/>
    <property type="project" value="InterPro"/>
</dbReference>
<comment type="similarity">
    <text evidence="7">Belongs to the ADAT1 family.</text>
</comment>
<accession>A0A5B7F806</accession>
<organism evidence="13 14">
    <name type="scientific">Portunus trituberculatus</name>
    <name type="common">Swimming crab</name>
    <name type="synonym">Neptunus trituberculatus</name>
    <dbReference type="NCBI Taxonomy" id="210409"/>
    <lineage>
        <taxon>Eukaryota</taxon>
        <taxon>Metazoa</taxon>
        <taxon>Ecdysozoa</taxon>
        <taxon>Arthropoda</taxon>
        <taxon>Crustacea</taxon>
        <taxon>Multicrustacea</taxon>
        <taxon>Malacostraca</taxon>
        <taxon>Eumalacostraca</taxon>
        <taxon>Eucarida</taxon>
        <taxon>Decapoda</taxon>
        <taxon>Pleocyemata</taxon>
        <taxon>Brachyura</taxon>
        <taxon>Eubrachyura</taxon>
        <taxon>Portunoidea</taxon>
        <taxon>Portunidae</taxon>
        <taxon>Portuninae</taxon>
        <taxon>Portunus</taxon>
    </lineage>
</organism>
<dbReference type="Proteomes" id="UP000324222">
    <property type="component" value="Unassembled WGS sequence"/>
</dbReference>
<name>A0A5B7F806_PORTR</name>
<reference evidence="13 14" key="1">
    <citation type="submission" date="2019-05" db="EMBL/GenBank/DDBJ databases">
        <title>Another draft genome of Portunus trituberculatus and its Hox gene families provides insights of decapod evolution.</title>
        <authorList>
            <person name="Jeong J.-H."/>
            <person name="Song I."/>
            <person name="Kim S."/>
            <person name="Choi T."/>
            <person name="Kim D."/>
            <person name="Ryu S."/>
            <person name="Kim W."/>
        </authorList>
    </citation>
    <scope>NUCLEOTIDE SEQUENCE [LARGE SCALE GENOMIC DNA]</scope>
    <source>
        <tissue evidence="13">Muscle</tissue>
    </source>
</reference>
<dbReference type="InterPro" id="IPR002466">
    <property type="entry name" value="A_deamin"/>
</dbReference>
<keyword evidence="1" id="KW-0819">tRNA processing</keyword>
<proteinExistence type="inferred from homology"/>
<evidence type="ECO:0000256" key="5">
    <source>
        <dbReference type="ARBA" id="ARBA00037026"/>
    </source>
</evidence>
<evidence type="ECO:0000256" key="10">
    <source>
        <dbReference type="ARBA" id="ARBA00041760"/>
    </source>
</evidence>
<comment type="catalytic activity">
    <reaction evidence="11">
        <text>adenosine(37) in tRNA(Ala) + H2O + H(+) = inosine(37) in tRNA(Ala) + NH4(+)</text>
        <dbReference type="Rhea" id="RHEA:50968"/>
        <dbReference type="Rhea" id="RHEA-COMP:12855"/>
        <dbReference type="Rhea" id="RHEA-COMP:12856"/>
        <dbReference type="ChEBI" id="CHEBI:15377"/>
        <dbReference type="ChEBI" id="CHEBI:15378"/>
        <dbReference type="ChEBI" id="CHEBI:28938"/>
        <dbReference type="ChEBI" id="CHEBI:74411"/>
        <dbReference type="ChEBI" id="CHEBI:82852"/>
        <dbReference type="EC" id="3.5.4.34"/>
    </reaction>
</comment>
<comment type="function">
    <text evidence="6">Specifically deaminates adenosine-37 to inosine in tRNA-Ala.</text>
</comment>
<dbReference type="PANTHER" id="PTHR46516">
    <property type="entry name" value="TRNA-SPECIFIC ADENOSINE DEAMINASE 1"/>
    <property type="match status" value="1"/>
</dbReference>
<dbReference type="Pfam" id="PF02137">
    <property type="entry name" value="A_deamin"/>
    <property type="match status" value="1"/>
</dbReference>
<evidence type="ECO:0000256" key="7">
    <source>
        <dbReference type="ARBA" id="ARBA00038326"/>
    </source>
</evidence>
<sequence length="403" mass="44615">MEMCTEEFANKIVQLCISKYNSLKKTGKPKNEAEWTLLSCFVQENQCSHKLKVVALGTGSKCIGSHQLPSTGDILHDSHAEVVARRAFVLYLITQVRKATEGHNSIFEIKDGAYYLKSGIRFHFYTSHTPCGDASIFLKQEWLECVGNILETKEGPTTSLSSLIGDSDLEPPIKKRRCQGSSDFEDQIALQDTKNAHVKFDNMRKMDDLEKEKNITECIDEVSEVLSDTFRTGAKCVAGEAPDPKLPGSKYHVTGVLRTKPGRGDPTLSLSCSDKIFRWTILGVQGALLMILLKKPVYITTIVIGQCPYSQEAMKRAIYGRFEDGLNNLNLPEEFSVQTPVLVQSSIDFAHSRINIAKTSSEGIGIFTSIATGLFKTSASKQQLYIFNARVPQQGPAAILKGH</sequence>
<keyword evidence="2" id="KW-0479">Metal-binding</keyword>
<evidence type="ECO:0000256" key="4">
    <source>
        <dbReference type="ARBA" id="ARBA00022833"/>
    </source>
</evidence>
<keyword evidence="14" id="KW-1185">Reference proteome</keyword>
<dbReference type="PANTHER" id="PTHR46516:SF1">
    <property type="entry name" value="TRNA-SPECIFIC ADENOSINE DEAMINASE 1"/>
    <property type="match status" value="1"/>
</dbReference>
<feature type="domain" description="A to I editase" evidence="12">
    <location>
        <begin position="55"/>
        <end position="364"/>
    </location>
</feature>
<dbReference type="SMART" id="SM00552">
    <property type="entry name" value="ADEAMc"/>
    <property type="match status" value="1"/>
</dbReference>
<evidence type="ECO:0000256" key="3">
    <source>
        <dbReference type="ARBA" id="ARBA00022801"/>
    </source>
</evidence>
<dbReference type="GO" id="GO:0043829">
    <property type="term" value="F:tRNA-specific adenosine-37 deaminase activity"/>
    <property type="evidence" value="ECO:0007669"/>
    <property type="project" value="UniProtKB-EC"/>
</dbReference>
<gene>
    <name evidence="13" type="primary">Adat1</name>
    <name evidence="13" type="ORF">E2C01_036934</name>
</gene>
<evidence type="ECO:0000313" key="14">
    <source>
        <dbReference type="Proteomes" id="UP000324222"/>
    </source>
</evidence>
<comment type="caution">
    <text evidence="13">The sequence shown here is derived from an EMBL/GenBank/DDBJ whole genome shotgun (WGS) entry which is preliminary data.</text>
</comment>
<dbReference type="GO" id="GO:0008033">
    <property type="term" value="P:tRNA processing"/>
    <property type="evidence" value="ECO:0007669"/>
    <property type="project" value="UniProtKB-KW"/>
</dbReference>
<evidence type="ECO:0000256" key="11">
    <source>
        <dbReference type="ARBA" id="ARBA00047635"/>
    </source>
</evidence>
<comment type="cofactor">
    <cofactor evidence="5">
        <name>1D-myo-inositol hexakisphosphate</name>
        <dbReference type="ChEBI" id="CHEBI:58130"/>
    </cofactor>
</comment>
<protein>
    <recommendedName>
        <fullName evidence="9">tRNA-specific adenosine deaminase 1</fullName>
        <ecNumber evidence="8">3.5.4.34</ecNumber>
    </recommendedName>
    <alternativeName>
        <fullName evidence="10">tRNA-specific adenosine-37 deaminase</fullName>
    </alternativeName>
</protein>
<dbReference type="EMBL" id="VSRR010005767">
    <property type="protein sequence ID" value="MPC43291.1"/>
    <property type="molecule type" value="Genomic_DNA"/>
</dbReference>
<evidence type="ECO:0000256" key="9">
    <source>
        <dbReference type="ARBA" id="ARBA00040502"/>
    </source>
</evidence>
<evidence type="ECO:0000256" key="8">
    <source>
        <dbReference type="ARBA" id="ARBA00038940"/>
    </source>
</evidence>
<dbReference type="OrthoDB" id="416253at2759"/>
<dbReference type="AlphaFoldDB" id="A0A5B7F806"/>
<evidence type="ECO:0000259" key="12">
    <source>
        <dbReference type="PROSITE" id="PS50141"/>
    </source>
</evidence>
<evidence type="ECO:0000256" key="6">
    <source>
        <dbReference type="ARBA" id="ARBA00037784"/>
    </source>
</evidence>
<keyword evidence="3" id="KW-0378">Hydrolase</keyword>
<dbReference type="PROSITE" id="PS50141">
    <property type="entry name" value="A_DEAMIN_EDITASE"/>
    <property type="match status" value="1"/>
</dbReference>
<keyword evidence="4" id="KW-0862">Zinc</keyword>
<evidence type="ECO:0000313" key="13">
    <source>
        <dbReference type="EMBL" id="MPC43291.1"/>
    </source>
</evidence>
<evidence type="ECO:0000256" key="1">
    <source>
        <dbReference type="ARBA" id="ARBA00022694"/>
    </source>
</evidence>
<dbReference type="EC" id="3.5.4.34" evidence="8"/>
<evidence type="ECO:0000256" key="2">
    <source>
        <dbReference type="ARBA" id="ARBA00022723"/>
    </source>
</evidence>
<dbReference type="GO" id="GO:0046872">
    <property type="term" value="F:metal ion binding"/>
    <property type="evidence" value="ECO:0007669"/>
    <property type="project" value="UniProtKB-KW"/>
</dbReference>